<dbReference type="EMBL" id="VSKK01000002">
    <property type="protein sequence ID" value="TYB76915.1"/>
    <property type="molecule type" value="Genomic_DNA"/>
</dbReference>
<keyword evidence="1" id="KW-0812">Transmembrane</keyword>
<gene>
    <name evidence="2" type="ORF">ES674_09435</name>
</gene>
<dbReference type="Proteomes" id="UP000323720">
    <property type="component" value="Unassembled WGS sequence"/>
</dbReference>
<keyword evidence="1" id="KW-1133">Transmembrane helix</keyword>
<organism evidence="2 3">
    <name type="scientific">Bizionia myxarmorum</name>
    <dbReference type="NCBI Taxonomy" id="291186"/>
    <lineage>
        <taxon>Bacteria</taxon>
        <taxon>Pseudomonadati</taxon>
        <taxon>Bacteroidota</taxon>
        <taxon>Flavobacteriia</taxon>
        <taxon>Flavobacteriales</taxon>
        <taxon>Flavobacteriaceae</taxon>
        <taxon>Bizionia</taxon>
    </lineage>
</organism>
<keyword evidence="3" id="KW-1185">Reference proteome</keyword>
<name>A0A5D0R7K7_9FLAO</name>
<accession>A0A5D0R7K7</accession>
<evidence type="ECO:0000256" key="1">
    <source>
        <dbReference type="SAM" id="Phobius"/>
    </source>
</evidence>
<sequence length="70" mass="8025">MVTDYQLTKYGAQISNSEVILKYSTLHCIKRKVAPIVILLLAIFKAIGYYNDYLNTEKTSKLIGLDYLFC</sequence>
<dbReference type="RefSeq" id="WP_148403752.1">
    <property type="nucleotide sequence ID" value="NZ_VSKK01000002.1"/>
</dbReference>
<dbReference type="AlphaFoldDB" id="A0A5D0R7K7"/>
<reference evidence="2 3" key="1">
    <citation type="submission" date="2019-08" db="EMBL/GenBank/DDBJ databases">
        <title>Genomes of Antarctic Bizionia species.</title>
        <authorList>
            <person name="Bowman J.P."/>
        </authorList>
    </citation>
    <scope>NUCLEOTIDE SEQUENCE [LARGE SCALE GENOMIC DNA]</scope>
    <source>
        <strain evidence="2 3">ADA-4</strain>
    </source>
</reference>
<feature type="transmembrane region" description="Helical" evidence="1">
    <location>
        <begin position="33"/>
        <end position="50"/>
    </location>
</feature>
<comment type="caution">
    <text evidence="2">The sequence shown here is derived from an EMBL/GenBank/DDBJ whole genome shotgun (WGS) entry which is preliminary data.</text>
</comment>
<protein>
    <submittedName>
        <fullName evidence="2">Uncharacterized protein</fullName>
    </submittedName>
</protein>
<proteinExistence type="predicted"/>
<evidence type="ECO:0000313" key="3">
    <source>
        <dbReference type="Proteomes" id="UP000323720"/>
    </source>
</evidence>
<evidence type="ECO:0000313" key="2">
    <source>
        <dbReference type="EMBL" id="TYB76915.1"/>
    </source>
</evidence>
<keyword evidence="1" id="KW-0472">Membrane</keyword>